<keyword evidence="1" id="KW-1133">Transmembrane helix</keyword>
<proteinExistence type="predicted"/>
<reference evidence="2" key="1">
    <citation type="submission" date="2022-10" db="EMBL/GenBank/DDBJ databases">
        <authorList>
            <person name="Koch H."/>
        </authorList>
    </citation>
    <scope>NUCLEOTIDE SEQUENCE</scope>
    <source>
        <strain evidence="2">DNF</strain>
    </source>
</reference>
<name>A0AA86T864_9BACT</name>
<keyword evidence="3" id="KW-1185">Reference proteome</keyword>
<accession>A0AA86T864</accession>
<organism evidence="2 3">
    <name type="scientific">Nitrospira tepida</name>
    <dbReference type="NCBI Taxonomy" id="2973512"/>
    <lineage>
        <taxon>Bacteria</taxon>
        <taxon>Pseudomonadati</taxon>
        <taxon>Nitrospirota</taxon>
        <taxon>Nitrospiria</taxon>
        <taxon>Nitrospirales</taxon>
        <taxon>Nitrospiraceae</taxon>
        <taxon>Nitrospira</taxon>
    </lineage>
</organism>
<dbReference type="KEGG" id="nti:DNFV4_04432"/>
<keyword evidence="1" id="KW-0812">Transmembrane</keyword>
<feature type="transmembrane region" description="Helical" evidence="1">
    <location>
        <begin position="21"/>
        <end position="44"/>
    </location>
</feature>
<dbReference type="Proteomes" id="UP001179121">
    <property type="component" value="Chromosome"/>
</dbReference>
<gene>
    <name evidence="2" type="ORF">DNFV4_04432</name>
</gene>
<sequence>MDRPNQDERELSRAVARIQAWLLAAGFGIVGGAGLFLMTVWLLIRGGEHVGSHLQLLSNYFVGYSVTWTGSLIGFLYGAVTGGLIGWSIATIYNRVADLRSK</sequence>
<dbReference type="EMBL" id="OX365700">
    <property type="protein sequence ID" value="CAI4033990.1"/>
    <property type="molecule type" value="Genomic_DNA"/>
</dbReference>
<evidence type="ECO:0000256" key="1">
    <source>
        <dbReference type="SAM" id="Phobius"/>
    </source>
</evidence>
<evidence type="ECO:0000313" key="2">
    <source>
        <dbReference type="EMBL" id="CAI4033990.1"/>
    </source>
</evidence>
<protein>
    <submittedName>
        <fullName evidence="2">Uncharacterized protein</fullName>
    </submittedName>
</protein>
<dbReference type="AlphaFoldDB" id="A0AA86T864"/>
<feature type="transmembrane region" description="Helical" evidence="1">
    <location>
        <begin position="64"/>
        <end position="93"/>
    </location>
</feature>
<keyword evidence="1" id="KW-0472">Membrane</keyword>
<evidence type="ECO:0000313" key="3">
    <source>
        <dbReference type="Proteomes" id="UP001179121"/>
    </source>
</evidence>
<dbReference type="RefSeq" id="WP_289271411.1">
    <property type="nucleotide sequence ID" value="NZ_OX365700.1"/>
</dbReference>